<dbReference type="Gene3D" id="1.10.357.10">
    <property type="entry name" value="Tetracycline Repressor, domain 2"/>
    <property type="match status" value="1"/>
</dbReference>
<sequence>MSSATTPYHHGDLKNALIEAAVTLIEEEGVDAVSVRAVAKRVGVSPGAPFRHFESRTALLTAVAEVAMARLAQAIDQALAQAGGQSALTQYMALGRAFLDWAFANPTHFRVISSRALIDFDGSGLAAANHRIRDRMRALLQQALDDGEIRNVTVDDAMLATRALAYGLARMYVDGQMQSWDVEPAQGLQMAHRLLDEQVMRLA</sequence>
<dbReference type="Pfam" id="PF13305">
    <property type="entry name" value="TetR_C_33"/>
    <property type="match status" value="1"/>
</dbReference>
<keyword evidence="7" id="KW-1185">Reference proteome</keyword>
<accession>A0A1W1XKR0</accession>
<dbReference type="PANTHER" id="PTHR30055:SF234">
    <property type="entry name" value="HTH-TYPE TRANSCRIPTIONAL REGULATOR BETI"/>
    <property type="match status" value="1"/>
</dbReference>
<evidence type="ECO:0000256" key="3">
    <source>
        <dbReference type="ARBA" id="ARBA00023163"/>
    </source>
</evidence>
<dbReference type="PANTHER" id="PTHR30055">
    <property type="entry name" value="HTH-TYPE TRANSCRIPTIONAL REGULATOR RUTR"/>
    <property type="match status" value="1"/>
</dbReference>
<name>A0A1W1XKR0_9NEIS</name>
<dbReference type="SUPFAM" id="SSF48498">
    <property type="entry name" value="Tetracyclin repressor-like, C-terminal domain"/>
    <property type="match status" value="1"/>
</dbReference>
<evidence type="ECO:0000313" key="7">
    <source>
        <dbReference type="Proteomes" id="UP000192761"/>
    </source>
</evidence>
<dbReference type="InterPro" id="IPR025996">
    <property type="entry name" value="MT1864/Rv1816-like_C"/>
</dbReference>
<feature type="DNA-binding region" description="H-T-H motif" evidence="4">
    <location>
        <begin position="34"/>
        <end position="53"/>
    </location>
</feature>
<dbReference type="PRINTS" id="PR00455">
    <property type="entry name" value="HTHTETR"/>
</dbReference>
<protein>
    <submittedName>
        <fullName evidence="6">Transcriptional regulator, TetR family</fullName>
    </submittedName>
</protein>
<dbReference type="RefSeq" id="WP_084090543.1">
    <property type="nucleotide sequence ID" value="NZ_FWXD01000009.1"/>
</dbReference>
<evidence type="ECO:0000256" key="4">
    <source>
        <dbReference type="PROSITE-ProRule" id="PRU00335"/>
    </source>
</evidence>
<dbReference type="Proteomes" id="UP000192761">
    <property type="component" value="Unassembled WGS sequence"/>
</dbReference>
<dbReference type="OrthoDB" id="8617654at2"/>
<reference evidence="6 7" key="1">
    <citation type="submission" date="2017-04" db="EMBL/GenBank/DDBJ databases">
        <authorList>
            <person name="Afonso C.L."/>
            <person name="Miller P.J."/>
            <person name="Scott M.A."/>
            <person name="Spackman E."/>
            <person name="Goraichik I."/>
            <person name="Dimitrov K.M."/>
            <person name="Suarez D.L."/>
            <person name="Swayne D.E."/>
        </authorList>
    </citation>
    <scope>NUCLEOTIDE SEQUENCE [LARGE SCALE GENOMIC DNA]</scope>
    <source>
        <strain evidence="6 7">DSM 23236</strain>
    </source>
</reference>
<dbReference type="InterPro" id="IPR036271">
    <property type="entry name" value="Tet_transcr_reg_TetR-rel_C_sf"/>
</dbReference>
<keyword evidence="3" id="KW-0804">Transcription</keyword>
<feature type="domain" description="HTH tetR-type" evidence="5">
    <location>
        <begin position="11"/>
        <end position="71"/>
    </location>
</feature>
<evidence type="ECO:0000256" key="2">
    <source>
        <dbReference type="ARBA" id="ARBA00023125"/>
    </source>
</evidence>
<evidence type="ECO:0000313" key="6">
    <source>
        <dbReference type="EMBL" id="SMC24397.1"/>
    </source>
</evidence>
<keyword evidence="2 4" id="KW-0238">DNA-binding</keyword>
<dbReference type="InterPro" id="IPR009057">
    <property type="entry name" value="Homeodomain-like_sf"/>
</dbReference>
<dbReference type="EMBL" id="FWXD01000009">
    <property type="protein sequence ID" value="SMC24397.1"/>
    <property type="molecule type" value="Genomic_DNA"/>
</dbReference>
<gene>
    <name evidence="6" type="ORF">SAMN02745857_01893</name>
</gene>
<dbReference type="InterPro" id="IPR001647">
    <property type="entry name" value="HTH_TetR"/>
</dbReference>
<dbReference type="InterPro" id="IPR050109">
    <property type="entry name" value="HTH-type_TetR-like_transc_reg"/>
</dbReference>
<proteinExistence type="predicted"/>
<dbReference type="GO" id="GO:0000976">
    <property type="term" value="F:transcription cis-regulatory region binding"/>
    <property type="evidence" value="ECO:0007669"/>
    <property type="project" value="TreeGrafter"/>
</dbReference>
<dbReference type="STRING" id="1121001.SAMN02745857_01893"/>
<dbReference type="GO" id="GO:0003700">
    <property type="term" value="F:DNA-binding transcription factor activity"/>
    <property type="evidence" value="ECO:0007669"/>
    <property type="project" value="TreeGrafter"/>
</dbReference>
<evidence type="ECO:0000256" key="1">
    <source>
        <dbReference type="ARBA" id="ARBA00023015"/>
    </source>
</evidence>
<dbReference type="AlphaFoldDB" id="A0A1W1XKR0"/>
<evidence type="ECO:0000259" key="5">
    <source>
        <dbReference type="PROSITE" id="PS50977"/>
    </source>
</evidence>
<dbReference type="PROSITE" id="PS50977">
    <property type="entry name" value="HTH_TETR_2"/>
    <property type="match status" value="1"/>
</dbReference>
<keyword evidence="1" id="KW-0805">Transcription regulation</keyword>
<dbReference type="Pfam" id="PF00440">
    <property type="entry name" value="TetR_N"/>
    <property type="match status" value="1"/>
</dbReference>
<dbReference type="SUPFAM" id="SSF46689">
    <property type="entry name" value="Homeodomain-like"/>
    <property type="match status" value="1"/>
</dbReference>
<organism evidence="6 7">
    <name type="scientific">Andreprevotia lacus DSM 23236</name>
    <dbReference type="NCBI Taxonomy" id="1121001"/>
    <lineage>
        <taxon>Bacteria</taxon>
        <taxon>Pseudomonadati</taxon>
        <taxon>Pseudomonadota</taxon>
        <taxon>Betaproteobacteria</taxon>
        <taxon>Neisseriales</taxon>
        <taxon>Chitinibacteraceae</taxon>
        <taxon>Andreprevotia</taxon>
    </lineage>
</organism>